<dbReference type="PROSITE" id="PS51257">
    <property type="entry name" value="PROKAR_LIPOPROTEIN"/>
    <property type="match status" value="1"/>
</dbReference>
<dbReference type="EMBL" id="WKKI01000071">
    <property type="protein sequence ID" value="MRX74231.1"/>
    <property type="molecule type" value="Genomic_DNA"/>
</dbReference>
<protein>
    <submittedName>
        <fullName evidence="1">Uncharacterized protein</fullName>
    </submittedName>
</protein>
<sequence length="162" mass="18536">MKKILLTGFFAITMMSGCGNMTNEKTGTGTQGVETQVTTNKKSTITPEEEAILEETMKESLAFFKAMQDSDYDALDELLAPSAAIDKENENFIFDMDEGKYEQKFFSGDITMENLEYRYHELQDERTFVVGFAVYQGDSHVTIHLTFVDIEDHWYVQTFITN</sequence>
<evidence type="ECO:0000313" key="2">
    <source>
        <dbReference type="Proteomes" id="UP000448867"/>
    </source>
</evidence>
<dbReference type="AlphaFoldDB" id="A0A7X2J2M8"/>
<accession>A0A7X2J2M8</accession>
<reference evidence="1 2" key="1">
    <citation type="submission" date="2019-11" db="EMBL/GenBank/DDBJ databases">
        <title>Bacillus lacus genome.</title>
        <authorList>
            <person name="Allen C.J."/>
            <person name="Newman J.D."/>
        </authorList>
    </citation>
    <scope>NUCLEOTIDE SEQUENCE [LARGE SCALE GENOMIC DNA]</scope>
    <source>
        <strain evidence="1 2">KCTC 33946</strain>
    </source>
</reference>
<dbReference type="OrthoDB" id="2607282at2"/>
<evidence type="ECO:0000313" key="1">
    <source>
        <dbReference type="EMBL" id="MRX74231.1"/>
    </source>
</evidence>
<dbReference type="Proteomes" id="UP000448867">
    <property type="component" value="Unassembled WGS sequence"/>
</dbReference>
<gene>
    <name evidence="1" type="ORF">GJU40_19090</name>
</gene>
<organism evidence="1 2">
    <name type="scientific">Metabacillus lacus</name>
    <dbReference type="NCBI Taxonomy" id="1983721"/>
    <lineage>
        <taxon>Bacteria</taxon>
        <taxon>Bacillati</taxon>
        <taxon>Bacillota</taxon>
        <taxon>Bacilli</taxon>
        <taxon>Bacillales</taxon>
        <taxon>Bacillaceae</taxon>
        <taxon>Metabacillus</taxon>
    </lineage>
</organism>
<dbReference type="RefSeq" id="WP_154309685.1">
    <property type="nucleotide sequence ID" value="NZ_WKKI01000071.1"/>
</dbReference>
<keyword evidence="2" id="KW-1185">Reference proteome</keyword>
<comment type="caution">
    <text evidence="1">The sequence shown here is derived from an EMBL/GenBank/DDBJ whole genome shotgun (WGS) entry which is preliminary data.</text>
</comment>
<name>A0A7X2J2M8_9BACI</name>
<proteinExistence type="predicted"/>